<dbReference type="AlphaFoldDB" id="A0A089LKN2"/>
<reference evidence="1" key="1">
    <citation type="submission" date="2014-08" db="EMBL/GenBank/DDBJ databases">
        <title>Comparative genomics of the Paenibacillus odorifer group.</title>
        <authorList>
            <person name="den Bakker H.C."/>
            <person name="Tsai Y.-C.Y.-C."/>
            <person name="Martin N."/>
            <person name="Korlach J."/>
            <person name="Wiedmann M."/>
        </authorList>
    </citation>
    <scope>NUCLEOTIDE SEQUENCE [LARGE SCALE GENOMIC DNA]</scope>
    <source>
        <strain evidence="1">DSM 13188</strain>
    </source>
</reference>
<gene>
    <name evidence="1" type="ORF">PBOR_24295</name>
</gene>
<dbReference type="EMBL" id="CP009285">
    <property type="protein sequence ID" value="AIQ59723.1"/>
    <property type="molecule type" value="Genomic_DNA"/>
</dbReference>
<dbReference type="Proteomes" id="UP000029518">
    <property type="component" value="Chromosome"/>
</dbReference>
<sequence>MQRLKTKSEVGVKFSGAYKSLYGMIVQKNAHLAFPVKLARNMAAINYDANRCRVQVPAHLDLT</sequence>
<protein>
    <submittedName>
        <fullName evidence="1">Uncharacterized protein</fullName>
    </submittedName>
</protein>
<name>A0A089LKN2_PAEBO</name>
<organism evidence="1 2">
    <name type="scientific">Paenibacillus borealis</name>
    <dbReference type="NCBI Taxonomy" id="160799"/>
    <lineage>
        <taxon>Bacteria</taxon>
        <taxon>Bacillati</taxon>
        <taxon>Bacillota</taxon>
        <taxon>Bacilli</taxon>
        <taxon>Bacillales</taxon>
        <taxon>Paenibacillaceae</taxon>
        <taxon>Paenibacillus</taxon>
    </lineage>
</organism>
<proteinExistence type="predicted"/>
<dbReference type="KEGG" id="pbd:PBOR_24295"/>
<evidence type="ECO:0000313" key="1">
    <source>
        <dbReference type="EMBL" id="AIQ59723.1"/>
    </source>
</evidence>
<keyword evidence="2" id="KW-1185">Reference proteome</keyword>
<evidence type="ECO:0000313" key="2">
    <source>
        <dbReference type="Proteomes" id="UP000029518"/>
    </source>
</evidence>
<dbReference type="HOGENOM" id="CLU_2881576_0_0_9"/>
<accession>A0A089LKN2</accession>